<dbReference type="PANTHER" id="PTHR21666">
    <property type="entry name" value="PEPTIDASE-RELATED"/>
    <property type="match status" value="1"/>
</dbReference>
<dbReference type="AlphaFoldDB" id="A0A926DMG8"/>
<dbReference type="SUPFAM" id="SSF51261">
    <property type="entry name" value="Duplicated hybrid motif"/>
    <property type="match status" value="1"/>
</dbReference>
<feature type="transmembrane region" description="Helical" evidence="1">
    <location>
        <begin position="30"/>
        <end position="50"/>
    </location>
</feature>
<evidence type="ECO:0000313" key="3">
    <source>
        <dbReference type="EMBL" id="MBC8539820.1"/>
    </source>
</evidence>
<dbReference type="PANTHER" id="PTHR21666:SF270">
    <property type="entry name" value="MUREIN HYDROLASE ACTIVATOR ENVC"/>
    <property type="match status" value="1"/>
</dbReference>
<organism evidence="3 4">
    <name type="scientific">Congzhengia minquanensis</name>
    <dbReference type="NCBI Taxonomy" id="2763657"/>
    <lineage>
        <taxon>Bacteria</taxon>
        <taxon>Bacillati</taxon>
        <taxon>Bacillota</taxon>
        <taxon>Clostridia</taxon>
        <taxon>Eubacteriales</taxon>
        <taxon>Oscillospiraceae</taxon>
        <taxon>Congzhengia</taxon>
    </lineage>
</organism>
<name>A0A926DMG8_9FIRM</name>
<dbReference type="InterPro" id="IPR011055">
    <property type="entry name" value="Dup_hybrid_motif"/>
</dbReference>
<dbReference type="EMBL" id="JACRSU010000001">
    <property type="protein sequence ID" value="MBC8539820.1"/>
    <property type="molecule type" value="Genomic_DNA"/>
</dbReference>
<reference evidence="3" key="1">
    <citation type="submission" date="2020-08" db="EMBL/GenBank/DDBJ databases">
        <title>Genome public.</title>
        <authorList>
            <person name="Liu C."/>
            <person name="Sun Q."/>
        </authorList>
    </citation>
    <scope>NUCLEOTIDE SEQUENCE</scope>
    <source>
        <strain evidence="3">H8</strain>
    </source>
</reference>
<protein>
    <submittedName>
        <fullName evidence="3">M23 family metallopeptidase</fullName>
    </submittedName>
</protein>
<keyword evidence="1" id="KW-0812">Transmembrane</keyword>
<dbReference type="Proteomes" id="UP000611762">
    <property type="component" value="Unassembled WGS sequence"/>
</dbReference>
<dbReference type="Gene3D" id="2.70.70.10">
    <property type="entry name" value="Glucose Permease (Domain IIA)"/>
    <property type="match status" value="1"/>
</dbReference>
<dbReference type="InterPro" id="IPR016047">
    <property type="entry name" value="M23ase_b-sheet_dom"/>
</dbReference>
<dbReference type="GO" id="GO:0004222">
    <property type="term" value="F:metalloendopeptidase activity"/>
    <property type="evidence" value="ECO:0007669"/>
    <property type="project" value="TreeGrafter"/>
</dbReference>
<keyword evidence="1" id="KW-0472">Membrane</keyword>
<dbReference type="Pfam" id="PF01551">
    <property type="entry name" value="Peptidase_M23"/>
    <property type="match status" value="1"/>
</dbReference>
<evidence type="ECO:0000259" key="2">
    <source>
        <dbReference type="Pfam" id="PF01551"/>
    </source>
</evidence>
<dbReference type="CDD" id="cd12797">
    <property type="entry name" value="M23_peptidase"/>
    <property type="match status" value="1"/>
</dbReference>
<keyword evidence="4" id="KW-1185">Reference proteome</keyword>
<accession>A0A926DMG8</accession>
<proteinExistence type="predicted"/>
<dbReference type="InterPro" id="IPR050570">
    <property type="entry name" value="Cell_wall_metabolism_enzyme"/>
</dbReference>
<keyword evidence="1" id="KW-1133">Transmembrane helix</keyword>
<feature type="domain" description="M23ase beta-sheet core" evidence="2">
    <location>
        <begin position="120"/>
        <end position="210"/>
    </location>
</feature>
<evidence type="ECO:0000313" key="4">
    <source>
        <dbReference type="Proteomes" id="UP000611762"/>
    </source>
</evidence>
<gene>
    <name evidence="3" type="ORF">H8698_02370</name>
</gene>
<dbReference type="RefSeq" id="WP_249311015.1">
    <property type="nucleotide sequence ID" value="NZ_JACRSU010000001.1"/>
</dbReference>
<sequence length="218" mass="24175">MKIQERTPSYRRRTYGGLDDQYEGGLKQTFAAQVLICILILMFCVLVKLYPGENFEKAKNSVQLIVTQNTDIKAEFEKLKANFKKDESLETLNPVSGMAAPSTGKIVKGFGIQDASGSGFHYGLDLSCGETENIVTANDGEVTEIATNAEFGSYIIIRHSEEITTLYGQLNEILPNVGDKVTKGQAIARAGGENSTFYFELRRGDTYLDPTQFIEFKE</sequence>
<evidence type="ECO:0000256" key="1">
    <source>
        <dbReference type="SAM" id="Phobius"/>
    </source>
</evidence>
<comment type="caution">
    <text evidence="3">The sequence shown here is derived from an EMBL/GenBank/DDBJ whole genome shotgun (WGS) entry which is preliminary data.</text>
</comment>